<dbReference type="SUPFAM" id="SSF52343">
    <property type="entry name" value="Ferredoxin reductase-like, C-terminal NADP-linked domain"/>
    <property type="match status" value="1"/>
</dbReference>
<evidence type="ECO:0000256" key="1">
    <source>
        <dbReference type="ARBA" id="ARBA00001974"/>
    </source>
</evidence>
<keyword evidence="2" id="KW-0479">Metal-binding</keyword>
<organism evidence="6">
    <name type="scientific">uncultured Rubrobacteraceae bacterium</name>
    <dbReference type="NCBI Taxonomy" id="349277"/>
    <lineage>
        <taxon>Bacteria</taxon>
        <taxon>Bacillati</taxon>
        <taxon>Actinomycetota</taxon>
        <taxon>Rubrobacteria</taxon>
        <taxon>Rubrobacterales</taxon>
        <taxon>Rubrobacteraceae</taxon>
        <taxon>environmental samples</taxon>
    </lineage>
</organism>
<feature type="compositionally biased region" description="Low complexity" evidence="4">
    <location>
        <begin position="214"/>
        <end position="228"/>
    </location>
</feature>
<evidence type="ECO:0000256" key="3">
    <source>
        <dbReference type="ARBA" id="ARBA00023014"/>
    </source>
</evidence>
<name>A0A6J4Q7G9_9ACTN</name>
<keyword evidence="3" id="KW-0411">Iron-sulfur</keyword>
<dbReference type="Gene3D" id="3.40.50.80">
    <property type="entry name" value="Nucleotide-binding domain of ferredoxin-NADP reductase (FNR) module"/>
    <property type="match status" value="1"/>
</dbReference>
<evidence type="ECO:0000259" key="5">
    <source>
        <dbReference type="PROSITE" id="PS51384"/>
    </source>
</evidence>
<protein>
    <submittedName>
        <fullName evidence="6">Flavodoxin reductases (Ferredoxin-NADPH reductases) family 1</fullName>
    </submittedName>
</protein>
<dbReference type="InterPro" id="IPR017938">
    <property type="entry name" value="Riboflavin_synthase-like_b-brl"/>
</dbReference>
<evidence type="ECO:0000256" key="4">
    <source>
        <dbReference type="SAM" id="MobiDB-lite"/>
    </source>
</evidence>
<dbReference type="Pfam" id="PF00175">
    <property type="entry name" value="NAD_binding_1"/>
    <property type="match status" value="1"/>
</dbReference>
<comment type="cofactor">
    <cofactor evidence="1">
        <name>FAD</name>
        <dbReference type="ChEBI" id="CHEBI:57692"/>
    </cofactor>
</comment>
<dbReference type="Gene3D" id="2.40.30.10">
    <property type="entry name" value="Translation factors"/>
    <property type="match status" value="1"/>
</dbReference>
<dbReference type="PRINTS" id="PR00406">
    <property type="entry name" value="CYTB5RDTASE"/>
</dbReference>
<evidence type="ECO:0000256" key="2">
    <source>
        <dbReference type="ARBA" id="ARBA00022714"/>
    </source>
</evidence>
<dbReference type="GO" id="GO:0051537">
    <property type="term" value="F:2 iron, 2 sulfur cluster binding"/>
    <property type="evidence" value="ECO:0007669"/>
    <property type="project" value="UniProtKB-KW"/>
</dbReference>
<proteinExistence type="predicted"/>
<gene>
    <name evidence="6" type="ORF">AVDCRST_MAG01-01-2862</name>
</gene>
<keyword evidence="2" id="KW-0408">Iron</keyword>
<feature type="domain" description="FAD-binding FR-type" evidence="5">
    <location>
        <begin position="9"/>
        <end position="110"/>
    </location>
</feature>
<dbReference type="InterPro" id="IPR008333">
    <property type="entry name" value="Cbr1-like_FAD-bd_dom"/>
</dbReference>
<dbReference type="PANTHER" id="PTHR47354:SF5">
    <property type="entry name" value="PROTEIN RFBI"/>
    <property type="match status" value="1"/>
</dbReference>
<feature type="region of interest" description="Disordered" evidence="4">
    <location>
        <begin position="202"/>
        <end position="228"/>
    </location>
</feature>
<dbReference type="InterPro" id="IPR050415">
    <property type="entry name" value="MRET"/>
</dbReference>
<dbReference type="SUPFAM" id="SSF63380">
    <property type="entry name" value="Riboflavin synthase domain-like"/>
    <property type="match status" value="1"/>
</dbReference>
<dbReference type="PANTHER" id="PTHR47354">
    <property type="entry name" value="NADH OXIDOREDUCTASE HCR"/>
    <property type="match status" value="1"/>
</dbReference>
<accession>A0A6J4Q7G9</accession>
<dbReference type="InterPro" id="IPR017927">
    <property type="entry name" value="FAD-bd_FR_type"/>
</dbReference>
<dbReference type="GO" id="GO:0016491">
    <property type="term" value="F:oxidoreductase activity"/>
    <property type="evidence" value="ECO:0007669"/>
    <property type="project" value="InterPro"/>
</dbReference>
<dbReference type="PROSITE" id="PS51384">
    <property type="entry name" value="FAD_FR"/>
    <property type="match status" value="1"/>
</dbReference>
<sequence>MSVSARGRLLWYLSEVVEVVSESPRATSLYLDMPGWEGHAAGQHVDVRLTAEDGCQAQRSYSIASALEDDRLALLVERLEDGEASPYLAGELRAGDMLEVRGPIGGWFTWEARDGGPLLLVSGGSGVVPLMAMIRHETAVGSGASVCLLLSSRSREDAIFGEKIDRLAARDERLEVFHTLTRSRPEGWRGYARRIDREMIEEVAPSPEEPPSPSCAAPRRLPSRWPRS</sequence>
<dbReference type="InterPro" id="IPR039261">
    <property type="entry name" value="FNR_nucleotide-bd"/>
</dbReference>
<evidence type="ECO:0000313" key="6">
    <source>
        <dbReference type="EMBL" id="CAA9430081.1"/>
    </source>
</evidence>
<reference evidence="6" key="1">
    <citation type="submission" date="2020-02" db="EMBL/GenBank/DDBJ databases">
        <authorList>
            <person name="Meier V. D."/>
        </authorList>
    </citation>
    <scope>NUCLEOTIDE SEQUENCE</scope>
    <source>
        <strain evidence="6">AVDCRST_MAG01</strain>
    </source>
</reference>
<dbReference type="Pfam" id="PF00970">
    <property type="entry name" value="FAD_binding_6"/>
    <property type="match status" value="1"/>
</dbReference>
<dbReference type="InterPro" id="IPR001433">
    <property type="entry name" value="OxRdtase_FAD/NAD-bd"/>
</dbReference>
<dbReference type="EMBL" id="CADCUW010000381">
    <property type="protein sequence ID" value="CAA9430081.1"/>
    <property type="molecule type" value="Genomic_DNA"/>
</dbReference>
<dbReference type="AlphaFoldDB" id="A0A6J4Q7G9"/>
<keyword evidence="2" id="KW-0001">2Fe-2S</keyword>